<keyword evidence="2" id="KW-1185">Reference proteome</keyword>
<gene>
    <name evidence="1" type="ORF">EDEG_04117</name>
</gene>
<sequence>MSFIETLFYISEESNMQISSTIKHAHSKIFIDSARVLKDNIIKNMHDITQRKAFKSFSYGFYDYLKKLPDYIHNCWFSDVFINYKKIKAIESAKDFLIINAS</sequence>
<evidence type="ECO:0000313" key="2">
    <source>
        <dbReference type="Proteomes" id="UP000003163"/>
    </source>
</evidence>
<organism evidence="1 2">
    <name type="scientific">Edhazardia aedis (strain USNM 41457)</name>
    <name type="common">Microsporidian parasite</name>
    <dbReference type="NCBI Taxonomy" id="1003232"/>
    <lineage>
        <taxon>Eukaryota</taxon>
        <taxon>Fungi</taxon>
        <taxon>Fungi incertae sedis</taxon>
        <taxon>Microsporidia</taxon>
        <taxon>Edhazardia</taxon>
    </lineage>
</organism>
<dbReference type="EMBL" id="AFBI03000390">
    <property type="protein sequence ID" value="EJW05108.1"/>
    <property type="molecule type" value="Genomic_DNA"/>
</dbReference>
<reference evidence="1 2" key="1">
    <citation type="submission" date="2011-08" db="EMBL/GenBank/DDBJ databases">
        <authorList>
            <person name="Liu Z.J."/>
            <person name="Shi F.L."/>
            <person name="Lu J.Q."/>
            <person name="Li M."/>
            <person name="Wang Z.L."/>
        </authorList>
    </citation>
    <scope>NUCLEOTIDE SEQUENCE [LARGE SCALE GENOMIC DNA]</scope>
    <source>
        <strain evidence="1 2">USNM 41457</strain>
    </source>
</reference>
<dbReference type="VEuPathDB" id="MicrosporidiaDB:EDEG_04117"/>
<proteinExistence type="predicted"/>
<dbReference type="HOGENOM" id="CLU_2277412_0_0_1"/>
<dbReference type="AlphaFoldDB" id="J8ZZQ0"/>
<name>J8ZZQ0_EDHAE</name>
<dbReference type="InParanoid" id="J8ZZQ0"/>
<dbReference type="Proteomes" id="UP000003163">
    <property type="component" value="Unassembled WGS sequence"/>
</dbReference>
<protein>
    <submittedName>
        <fullName evidence="1">Uncharacterized protein</fullName>
    </submittedName>
</protein>
<comment type="caution">
    <text evidence="1">The sequence shown here is derived from an EMBL/GenBank/DDBJ whole genome shotgun (WGS) entry which is preliminary data.</text>
</comment>
<evidence type="ECO:0000313" key="1">
    <source>
        <dbReference type="EMBL" id="EJW05108.1"/>
    </source>
</evidence>
<reference evidence="2" key="2">
    <citation type="submission" date="2015-07" db="EMBL/GenBank/DDBJ databases">
        <title>Contrasting host-pathogen interactions and genome evolution in two generalist and specialist microsporidian pathogens of mosquitoes.</title>
        <authorList>
            <consortium name="The Broad Institute Genomics Platform"/>
            <consortium name="The Broad Institute Genome Sequencing Center for Infectious Disease"/>
            <person name="Cuomo C.A."/>
            <person name="Sanscrainte N.D."/>
            <person name="Goldberg J.M."/>
            <person name="Heiman D."/>
            <person name="Young S."/>
            <person name="Zeng Q."/>
            <person name="Becnel J.J."/>
            <person name="Birren B.W."/>
        </authorList>
    </citation>
    <scope>NUCLEOTIDE SEQUENCE [LARGE SCALE GENOMIC DNA]</scope>
    <source>
        <strain evidence="2">USNM 41457</strain>
    </source>
</reference>
<accession>J8ZZQ0</accession>